<feature type="compositionally biased region" description="Acidic residues" evidence="1">
    <location>
        <begin position="148"/>
        <end position="176"/>
    </location>
</feature>
<dbReference type="OrthoDB" id="10538456at2759"/>
<gene>
    <name evidence="2" type="ORF">A1O1_06093</name>
</gene>
<reference evidence="2 3" key="1">
    <citation type="submission" date="2013-03" db="EMBL/GenBank/DDBJ databases">
        <title>The Genome Sequence of Capronia coronata CBS 617.96.</title>
        <authorList>
            <consortium name="The Broad Institute Genomics Platform"/>
            <person name="Cuomo C."/>
            <person name="de Hoog S."/>
            <person name="Gorbushina A."/>
            <person name="Walker B."/>
            <person name="Young S.K."/>
            <person name="Zeng Q."/>
            <person name="Gargeya S."/>
            <person name="Fitzgerald M."/>
            <person name="Haas B."/>
            <person name="Abouelleil A."/>
            <person name="Allen A.W."/>
            <person name="Alvarado L."/>
            <person name="Arachchi H.M."/>
            <person name="Berlin A.M."/>
            <person name="Chapman S.B."/>
            <person name="Gainer-Dewar J."/>
            <person name="Goldberg J."/>
            <person name="Griggs A."/>
            <person name="Gujja S."/>
            <person name="Hansen M."/>
            <person name="Howarth C."/>
            <person name="Imamovic A."/>
            <person name="Ireland A."/>
            <person name="Larimer J."/>
            <person name="McCowan C."/>
            <person name="Murphy C."/>
            <person name="Pearson M."/>
            <person name="Poon T.W."/>
            <person name="Priest M."/>
            <person name="Roberts A."/>
            <person name="Saif S."/>
            <person name="Shea T."/>
            <person name="Sisk P."/>
            <person name="Sykes S."/>
            <person name="Wortman J."/>
            <person name="Nusbaum C."/>
            <person name="Birren B."/>
        </authorList>
    </citation>
    <scope>NUCLEOTIDE SEQUENCE [LARGE SCALE GENOMIC DNA]</scope>
    <source>
        <strain evidence="2 3">CBS 617.96</strain>
    </source>
</reference>
<proteinExistence type="predicted"/>
<feature type="region of interest" description="Disordered" evidence="1">
    <location>
        <begin position="133"/>
        <end position="189"/>
    </location>
</feature>
<evidence type="ECO:0000256" key="1">
    <source>
        <dbReference type="SAM" id="MobiDB-lite"/>
    </source>
</evidence>
<protein>
    <submittedName>
        <fullName evidence="2">Uncharacterized protein</fullName>
    </submittedName>
</protein>
<comment type="caution">
    <text evidence="2">The sequence shown here is derived from an EMBL/GenBank/DDBJ whole genome shotgun (WGS) entry which is preliminary data.</text>
</comment>
<dbReference type="GeneID" id="19160962"/>
<keyword evidence="3" id="KW-1185">Reference proteome</keyword>
<accession>W9Y7W1</accession>
<dbReference type="RefSeq" id="XP_007725163.1">
    <property type="nucleotide sequence ID" value="XM_007726973.1"/>
</dbReference>
<name>W9Y7W1_9EURO</name>
<evidence type="ECO:0000313" key="2">
    <source>
        <dbReference type="EMBL" id="EXJ85725.1"/>
    </source>
</evidence>
<dbReference type="HOGENOM" id="CLU_1073759_0_0_1"/>
<dbReference type="Proteomes" id="UP000019484">
    <property type="component" value="Unassembled WGS sequence"/>
</dbReference>
<dbReference type="AlphaFoldDB" id="W9Y7W1"/>
<sequence>MAHDGKALSSVRDLAVDVTIRTALSTPDITAAYRAGVETFLRRGEEADVLSEVRSLEFEASVWSRVTQALTLAAAGWDGNLTQLQIDTMHLLVAALDNAAVTFGQSIWLEEAQRRAINMYECDGGLFVRMGTAPRPMAGHGQDRDQGMGEEGEDGEEEEEEEEEEESKSESEETSAGEDGAASDGDGAADAGRSNLWVCQLYPNHRGCVHKSSLVRHMWMVHNVFGFKPQ</sequence>
<organism evidence="2 3">
    <name type="scientific">Capronia coronata CBS 617.96</name>
    <dbReference type="NCBI Taxonomy" id="1182541"/>
    <lineage>
        <taxon>Eukaryota</taxon>
        <taxon>Fungi</taxon>
        <taxon>Dikarya</taxon>
        <taxon>Ascomycota</taxon>
        <taxon>Pezizomycotina</taxon>
        <taxon>Eurotiomycetes</taxon>
        <taxon>Chaetothyriomycetidae</taxon>
        <taxon>Chaetothyriales</taxon>
        <taxon>Herpotrichiellaceae</taxon>
        <taxon>Capronia</taxon>
    </lineage>
</organism>
<feature type="compositionally biased region" description="Low complexity" evidence="1">
    <location>
        <begin position="177"/>
        <end position="189"/>
    </location>
</feature>
<evidence type="ECO:0000313" key="3">
    <source>
        <dbReference type="Proteomes" id="UP000019484"/>
    </source>
</evidence>
<dbReference type="EMBL" id="AMWN01000005">
    <property type="protein sequence ID" value="EXJ85725.1"/>
    <property type="molecule type" value="Genomic_DNA"/>
</dbReference>